<dbReference type="GO" id="GO:0006629">
    <property type="term" value="P:lipid metabolic process"/>
    <property type="evidence" value="ECO:0007669"/>
    <property type="project" value="InterPro"/>
</dbReference>
<name>A0A250KQ05_9GAMM</name>
<evidence type="ECO:0000313" key="3">
    <source>
        <dbReference type="Proteomes" id="UP000266313"/>
    </source>
</evidence>
<dbReference type="InterPro" id="IPR029058">
    <property type="entry name" value="AB_hydrolase_fold"/>
</dbReference>
<gene>
    <name evidence="2" type="ORF">sS8_1659</name>
</gene>
<dbReference type="Gene3D" id="3.40.50.1820">
    <property type="entry name" value="alpha/beta hydrolase"/>
    <property type="match status" value="1"/>
</dbReference>
<feature type="domain" description="Fungal lipase-type" evidence="1">
    <location>
        <begin position="134"/>
        <end position="251"/>
    </location>
</feature>
<dbReference type="EMBL" id="AP017928">
    <property type="protein sequence ID" value="BBA33616.1"/>
    <property type="molecule type" value="Genomic_DNA"/>
</dbReference>
<dbReference type="SUPFAM" id="SSF53474">
    <property type="entry name" value="alpha/beta-Hydrolases"/>
    <property type="match status" value="1"/>
</dbReference>
<dbReference type="PANTHER" id="PTHR45856">
    <property type="entry name" value="ALPHA/BETA-HYDROLASES SUPERFAMILY PROTEIN"/>
    <property type="match status" value="1"/>
</dbReference>
<dbReference type="AlphaFoldDB" id="A0A250KQ05"/>
<dbReference type="PANTHER" id="PTHR45856:SF24">
    <property type="entry name" value="FUNGAL LIPASE-LIKE DOMAIN-CONTAINING PROTEIN"/>
    <property type="match status" value="1"/>
</dbReference>
<protein>
    <recommendedName>
        <fullName evidence="1">Fungal lipase-type domain-containing protein</fullName>
    </recommendedName>
</protein>
<keyword evidence="3" id="KW-1185">Reference proteome</keyword>
<dbReference type="CDD" id="cd00519">
    <property type="entry name" value="Lipase_3"/>
    <property type="match status" value="1"/>
</dbReference>
<organism evidence="2 3">
    <name type="scientific">Methylocaldum marinum</name>
    <dbReference type="NCBI Taxonomy" id="1432792"/>
    <lineage>
        <taxon>Bacteria</taxon>
        <taxon>Pseudomonadati</taxon>
        <taxon>Pseudomonadota</taxon>
        <taxon>Gammaproteobacteria</taxon>
        <taxon>Methylococcales</taxon>
        <taxon>Methylococcaceae</taxon>
        <taxon>Methylocaldum</taxon>
    </lineage>
</organism>
<reference evidence="2 3" key="1">
    <citation type="submission" date="2016-12" db="EMBL/GenBank/DDBJ databases">
        <title>Genome sequencing of Methylocaldum marinum.</title>
        <authorList>
            <person name="Takeuchi M."/>
            <person name="Kamagata Y."/>
            <person name="Hiraoka S."/>
            <person name="Oshima K."/>
            <person name="Hattori M."/>
            <person name="Iwasaki W."/>
        </authorList>
    </citation>
    <scope>NUCLEOTIDE SEQUENCE [LARGE SCALE GENOMIC DNA]</scope>
    <source>
        <strain evidence="2 3">S8</strain>
    </source>
</reference>
<dbReference type="InterPro" id="IPR002921">
    <property type="entry name" value="Fungal_lipase-type"/>
</dbReference>
<dbReference type="Proteomes" id="UP000266313">
    <property type="component" value="Chromosome"/>
</dbReference>
<accession>A0A250KQ05</accession>
<dbReference type="Pfam" id="PF01764">
    <property type="entry name" value="Lipase_3"/>
    <property type="match status" value="1"/>
</dbReference>
<evidence type="ECO:0000259" key="1">
    <source>
        <dbReference type="Pfam" id="PF01764"/>
    </source>
</evidence>
<dbReference type="OrthoDB" id="5522031at2"/>
<dbReference type="InterPro" id="IPR051218">
    <property type="entry name" value="Sec_MonoDiacylglyc_Lipase"/>
</dbReference>
<proteinExistence type="predicted"/>
<evidence type="ECO:0000313" key="2">
    <source>
        <dbReference type="EMBL" id="BBA33616.1"/>
    </source>
</evidence>
<dbReference type="KEGG" id="mmai:sS8_1659"/>
<sequence>MWSRQRMAGPRKAIPPSFGFRNLDALLLPARNYRYFQNWGRFPFDAAAREHSPVNAWWLADCALLVYEDPENIRSVLGSVNCFAPASFRLFENPRTGLCGFAVQGEDFAVLSLRGTEFYRPADIVRDLDKLASMGTDIRQDMKLRMGPFDGPPKFQVPVVQGFCQPLRSIWTDLENWISSLPRSSNLWLTGHSLGAAMAAMIAFQFPDQVAGLYTYGCPCPGGQEFADAFGHLGLDQRSFRYVHGNDLVAKGLEFPGTPYRHVGTLVAIDTESRKNLLERAWSGGTPGHDGPCPAVLCLADLEPDPRLRHGESGSNQSVFISRIRHHGLDGSSWRRRHA</sequence>